<dbReference type="SUPFAM" id="SSF56112">
    <property type="entry name" value="Protein kinase-like (PK-like)"/>
    <property type="match status" value="1"/>
</dbReference>
<dbReference type="Proteomes" id="UP001158576">
    <property type="component" value="Chromosome 1"/>
</dbReference>
<dbReference type="SMART" id="SM00220">
    <property type="entry name" value="S_TKc"/>
    <property type="match status" value="1"/>
</dbReference>
<dbReference type="EMBL" id="OU015566">
    <property type="protein sequence ID" value="CAG5102067.1"/>
    <property type="molecule type" value="Genomic_DNA"/>
</dbReference>
<protein>
    <submittedName>
        <fullName evidence="2">Oidioi.mRNA.OKI2018_I69.chr1.g128.t1.cds</fullName>
    </submittedName>
</protein>
<dbReference type="PROSITE" id="PS50011">
    <property type="entry name" value="PROTEIN_KINASE_DOM"/>
    <property type="match status" value="1"/>
</dbReference>
<organism evidence="2 3">
    <name type="scientific">Oikopleura dioica</name>
    <name type="common">Tunicate</name>
    <dbReference type="NCBI Taxonomy" id="34765"/>
    <lineage>
        <taxon>Eukaryota</taxon>
        <taxon>Metazoa</taxon>
        <taxon>Chordata</taxon>
        <taxon>Tunicata</taxon>
        <taxon>Appendicularia</taxon>
        <taxon>Copelata</taxon>
        <taxon>Oikopleuridae</taxon>
        <taxon>Oikopleura</taxon>
    </lineage>
</organism>
<name>A0ABN7SIW3_OIKDI</name>
<accession>A0ABN7SIW3</accession>
<keyword evidence="3" id="KW-1185">Reference proteome</keyword>
<sequence length="959" mass="113353">MLDIESILERFTRKTHLLEEGWRIIAKQLLPHKIQADYEVDFGSVDLTSLVVSEAHFPVSVTGMYYSEDGINTHQLILQQIEEGYFVLTLRADQDPKKGSIRIPVQNRFFLNSEDELEDYPNQNIDAFYGDPSGIEQETWYIFPTAYFLKIDKINRKPIEEKIRKFNDASIDMLSRVYTKRFSDYTDDAMPYLLNCLERTEAFDWKFVKFERNSDIMQVTMPDDTKKKLKLTPIMKEIIKDLEQKNHPKLYGPPLSREDLKRVQSFFLIETVEDVVEIEMQNQKWETAYIFERNKTLYLKIRGRESTREFPLSKEQALVFTDYKEEFQGEAIISKTLIDRGGEGLVMEMEVDGVTYAAKAHLFDLSILSHGKKVTDYIIDTDIFDDPRNDLVQHRNIIKHVANSRIFHKDDIERTDCLGWITFMPKMKQNLWRALENAELGPDERKRIARSIFEGKRFLLEEYRIVQTDLKASNMFVTYDDSAIKIGDFGLVIGQGDQVHGSYQIRCHKKESIWTRKLGYRRPHEKFLNEERLLSGTPGFTYSKALNNQPVAVSPFRRLLIFLTCEWFTAWNINFFTSIPLETIKFNFQQCGLDFEVFLAPLRLHEKDAKIDILQMKFGQATDPHRSRMRMIHEVMKMNRVVQISLDSFGQQIEISNRTAKSVEMLKWKEDLSRHNSYDFQNVTKHAIDQKSSELSVSISVTNLLRYAIKERLREINPNTVDDQMKPYTFDFLLKTLIFHIYPRNFDGMDLNPSPRRKYKAQQNMSVDKLLRRLEEKNFMFCIPVRNQETNEIEYPFFEGWKQLLLLIKEQDFIATSKFFFNSVELNENFVFDRPLTVSCCYITQDENRVLHENWHQLLLDRVDTVNRQYILQSSLVDESFPEMTACVKIPMERPYYMHNDFFVRNQFVQQNNYQYFDPAANVFMKLVNVEVDCGIKTNMWYLFPTAYSIQIIDKELYV</sequence>
<feature type="domain" description="Protein kinase" evidence="1">
    <location>
        <begin position="332"/>
        <end position="655"/>
    </location>
</feature>
<gene>
    <name evidence="2" type="ORF">OKIOD_LOCUS8893</name>
</gene>
<reference evidence="2 3" key="1">
    <citation type="submission" date="2021-04" db="EMBL/GenBank/DDBJ databases">
        <authorList>
            <person name="Bliznina A."/>
        </authorList>
    </citation>
    <scope>NUCLEOTIDE SEQUENCE [LARGE SCALE GENOMIC DNA]</scope>
</reference>
<evidence type="ECO:0000313" key="3">
    <source>
        <dbReference type="Proteomes" id="UP001158576"/>
    </source>
</evidence>
<evidence type="ECO:0000313" key="2">
    <source>
        <dbReference type="EMBL" id="CAG5102067.1"/>
    </source>
</evidence>
<dbReference type="InterPro" id="IPR011009">
    <property type="entry name" value="Kinase-like_dom_sf"/>
</dbReference>
<dbReference type="Gene3D" id="1.10.510.10">
    <property type="entry name" value="Transferase(Phosphotransferase) domain 1"/>
    <property type="match status" value="1"/>
</dbReference>
<proteinExistence type="predicted"/>
<evidence type="ECO:0000259" key="1">
    <source>
        <dbReference type="PROSITE" id="PS50011"/>
    </source>
</evidence>
<dbReference type="InterPro" id="IPR000719">
    <property type="entry name" value="Prot_kinase_dom"/>
</dbReference>